<proteinExistence type="predicted"/>
<organism evidence="1">
    <name type="scientific">Anisakis simplex</name>
    <name type="common">Herring worm</name>
    <dbReference type="NCBI Taxonomy" id="6269"/>
    <lineage>
        <taxon>Eukaryota</taxon>
        <taxon>Metazoa</taxon>
        <taxon>Ecdysozoa</taxon>
        <taxon>Nematoda</taxon>
        <taxon>Chromadorea</taxon>
        <taxon>Rhabditida</taxon>
        <taxon>Spirurina</taxon>
        <taxon>Ascaridomorpha</taxon>
        <taxon>Ascaridoidea</taxon>
        <taxon>Anisakidae</taxon>
        <taxon>Anisakis</taxon>
        <taxon>Anisakis simplex complex</taxon>
    </lineage>
</organism>
<sequence length="34" mass="4104">LQFRIGVRSNLHIRTILRMNLHVLRIIILRYCDG</sequence>
<reference evidence="1" key="1">
    <citation type="submission" date="2017-02" db="UniProtKB">
        <authorList>
            <consortium name="WormBaseParasite"/>
        </authorList>
    </citation>
    <scope>IDENTIFICATION</scope>
</reference>
<evidence type="ECO:0000313" key="1">
    <source>
        <dbReference type="WBParaSite" id="ASIM_0000249001-mRNA-1"/>
    </source>
</evidence>
<accession>A0A0M3J4L8</accession>
<protein>
    <submittedName>
        <fullName evidence="1">Transcriptional regulator</fullName>
    </submittedName>
</protein>
<dbReference type="WBParaSite" id="ASIM_0000249001-mRNA-1">
    <property type="protein sequence ID" value="ASIM_0000249001-mRNA-1"/>
    <property type="gene ID" value="ASIM_0000249001"/>
</dbReference>
<name>A0A0M3J4L8_ANISI</name>
<dbReference type="AlphaFoldDB" id="A0A0M3J4L8"/>